<reference evidence="2 3" key="1">
    <citation type="submission" date="2016-09" db="EMBL/GenBank/DDBJ databases">
        <title>Extensive genetic diversity and differential bi-allelic expression allows diatom success in the polar Southern Ocean.</title>
        <authorList>
            <consortium name="DOE Joint Genome Institute"/>
            <person name="Mock T."/>
            <person name="Otillar R.P."/>
            <person name="Strauss J."/>
            <person name="Dupont C."/>
            <person name="Frickenhaus S."/>
            <person name="Maumus F."/>
            <person name="Mcmullan M."/>
            <person name="Sanges R."/>
            <person name="Schmutz J."/>
            <person name="Toseland A."/>
            <person name="Valas R."/>
            <person name="Veluchamy A."/>
            <person name="Ward B.J."/>
            <person name="Allen A."/>
            <person name="Barry K."/>
            <person name="Falciatore A."/>
            <person name="Ferrante M."/>
            <person name="Fortunato A.E."/>
            <person name="Gloeckner G."/>
            <person name="Gruber A."/>
            <person name="Hipkin R."/>
            <person name="Janech M."/>
            <person name="Kroth P."/>
            <person name="Leese F."/>
            <person name="Lindquist E."/>
            <person name="Lyon B.R."/>
            <person name="Martin J."/>
            <person name="Mayer C."/>
            <person name="Parker M."/>
            <person name="Quesneville H."/>
            <person name="Raymond J."/>
            <person name="Uhlig C."/>
            <person name="Valentin K.U."/>
            <person name="Worden A.Z."/>
            <person name="Armbrust E.V."/>
            <person name="Bowler C."/>
            <person name="Green B."/>
            <person name="Moulton V."/>
            <person name="Van Oosterhout C."/>
            <person name="Grigoriev I."/>
        </authorList>
    </citation>
    <scope>NUCLEOTIDE SEQUENCE [LARGE SCALE GENOMIC DNA]</scope>
    <source>
        <strain evidence="2 3">CCMP1102</strain>
    </source>
</reference>
<keyword evidence="1" id="KW-1133">Transmembrane helix</keyword>
<dbReference type="InParanoid" id="A0A1E7FAW4"/>
<dbReference type="OrthoDB" id="44614at2759"/>
<organism evidence="2 3">
    <name type="scientific">Fragilariopsis cylindrus CCMP1102</name>
    <dbReference type="NCBI Taxonomy" id="635003"/>
    <lineage>
        <taxon>Eukaryota</taxon>
        <taxon>Sar</taxon>
        <taxon>Stramenopiles</taxon>
        <taxon>Ochrophyta</taxon>
        <taxon>Bacillariophyta</taxon>
        <taxon>Bacillariophyceae</taxon>
        <taxon>Bacillariophycidae</taxon>
        <taxon>Bacillariales</taxon>
        <taxon>Bacillariaceae</taxon>
        <taxon>Fragilariopsis</taxon>
    </lineage>
</organism>
<proteinExistence type="predicted"/>
<dbReference type="AlphaFoldDB" id="A0A1E7FAW4"/>
<keyword evidence="3" id="KW-1185">Reference proteome</keyword>
<dbReference type="Proteomes" id="UP000095751">
    <property type="component" value="Unassembled WGS sequence"/>
</dbReference>
<gene>
    <name evidence="2" type="ORF">FRACYDRAFT_239971</name>
</gene>
<evidence type="ECO:0000313" key="3">
    <source>
        <dbReference type="Proteomes" id="UP000095751"/>
    </source>
</evidence>
<accession>A0A1E7FAW4</accession>
<feature type="transmembrane region" description="Helical" evidence="1">
    <location>
        <begin position="7"/>
        <end position="32"/>
    </location>
</feature>
<name>A0A1E7FAW4_9STRA</name>
<keyword evidence="1" id="KW-0812">Transmembrane</keyword>
<sequence>MVSLSCLSFIVANGFFVVVFLLISPTVIVTTIESFRFDSSTCRPNMASAPKSRSTSISTLLSAHQLTTALEYLWEERISNPDLNDDYQYISWLDIADTNTTATTTSDGDDTISRIPLYPLSDVYLPSNNVNHTLNNVEPQNIQMALDVLSGSSLPPRFCAVLRSIDTGRVAKIGNILRIINSEKQKNNFGGSCDGDDGDDDDNNDNIARIRLTCQSEGLVEIIQIENGSGWKENRLRRSKEYLWAHVKPIGEYVDDENENDEENEGNCIDKQSWKDVFRTMREDFRIIKLMYQLELGADEFPPGMMLRLGDAIQEFPELDELTNTNAIIDTLAKSSTPSFILWKFAQEWQSVCMTHKTGIQALLAAERNDGMVAAARKKGGPLMLPIHMEDLDPDSRWIIQQLDKEAQDIHEQSGMDPILDFQVLLGLPTTIQRFEFLAQLVSRERRRLEEIASSPSQRR</sequence>
<evidence type="ECO:0000313" key="2">
    <source>
        <dbReference type="EMBL" id="OEU15291.1"/>
    </source>
</evidence>
<evidence type="ECO:0000256" key="1">
    <source>
        <dbReference type="SAM" id="Phobius"/>
    </source>
</evidence>
<keyword evidence="1" id="KW-0472">Membrane</keyword>
<dbReference type="EMBL" id="KV784359">
    <property type="protein sequence ID" value="OEU15291.1"/>
    <property type="molecule type" value="Genomic_DNA"/>
</dbReference>
<protein>
    <submittedName>
        <fullName evidence="2">Uncharacterized protein</fullName>
    </submittedName>
</protein>
<dbReference type="KEGG" id="fcy:FRACYDRAFT_239971"/>